<accession>A0A4T0UW51</accession>
<dbReference type="GO" id="GO:0005829">
    <property type="term" value="C:cytosol"/>
    <property type="evidence" value="ECO:0007669"/>
    <property type="project" value="TreeGrafter"/>
</dbReference>
<sequence length="183" mass="20257">MQLDEQRLGGAEVFRGRFLRVSRDEVRLPDGTHASREYVHHPGAVAVLALTGDGQLVLECQYRYPLSRTFIEIPAGKIDPDEAHEATARRELMEETGYSAARWVLLGTAYPCIGYSDEAIHYYLAEGLVAGERALDDGEFLEVFTLPLATVRQMAGTGEICDSKTLVGLYWLDAHLAKDGRDG</sequence>
<dbReference type="RefSeq" id="WP_136552859.1">
    <property type="nucleotide sequence ID" value="NZ_STGJ01000008.1"/>
</dbReference>
<dbReference type="AlphaFoldDB" id="A0A4T0UW51"/>
<comment type="similarity">
    <text evidence="3">Belongs to the Nudix hydrolase family. NudK subfamily.</text>
</comment>
<evidence type="ECO:0000313" key="10">
    <source>
        <dbReference type="Proteomes" id="UP000308891"/>
    </source>
</evidence>
<comment type="catalytic activity">
    <reaction evidence="1">
        <text>GDP-alpha-D-mannose + H2O = alpha-D-mannose 1-phosphate + GMP + 2 H(+)</text>
        <dbReference type="Rhea" id="RHEA:27978"/>
        <dbReference type="ChEBI" id="CHEBI:15377"/>
        <dbReference type="ChEBI" id="CHEBI:15378"/>
        <dbReference type="ChEBI" id="CHEBI:57527"/>
        <dbReference type="ChEBI" id="CHEBI:58115"/>
        <dbReference type="ChEBI" id="CHEBI:58409"/>
    </reaction>
</comment>
<dbReference type="InterPro" id="IPR020084">
    <property type="entry name" value="NUDIX_hydrolase_CS"/>
</dbReference>
<dbReference type="InterPro" id="IPR000086">
    <property type="entry name" value="NUDIX_hydrolase_dom"/>
</dbReference>
<dbReference type="PANTHER" id="PTHR11839:SF18">
    <property type="entry name" value="NUDIX HYDROLASE DOMAIN-CONTAINING PROTEIN"/>
    <property type="match status" value="1"/>
</dbReference>
<dbReference type="Proteomes" id="UP000308891">
    <property type="component" value="Unassembled WGS sequence"/>
</dbReference>
<reference evidence="9 10" key="1">
    <citation type="submission" date="2019-04" db="EMBL/GenBank/DDBJ databases">
        <title>Crenobacter sp. nov.</title>
        <authorList>
            <person name="Shi S."/>
        </authorList>
    </citation>
    <scope>NUCLEOTIDE SEQUENCE [LARGE SCALE GENOMIC DNA]</scope>
    <source>
        <strain evidence="9 10">GY 70310</strain>
    </source>
</reference>
<dbReference type="OrthoDB" id="9806150at2"/>
<comment type="caution">
    <text evidence="9">The sequence shown here is derived from an EMBL/GenBank/DDBJ whole genome shotgun (WGS) entry which is preliminary data.</text>
</comment>
<evidence type="ECO:0000256" key="7">
    <source>
        <dbReference type="ARBA" id="ARBA00032272"/>
    </source>
</evidence>
<dbReference type="EMBL" id="STGJ01000008">
    <property type="protein sequence ID" value="TIC83061.1"/>
    <property type="molecule type" value="Genomic_DNA"/>
</dbReference>
<evidence type="ECO:0000259" key="8">
    <source>
        <dbReference type="PROSITE" id="PS51462"/>
    </source>
</evidence>
<keyword evidence="10" id="KW-1185">Reference proteome</keyword>
<evidence type="ECO:0000256" key="5">
    <source>
        <dbReference type="ARBA" id="ARBA00022801"/>
    </source>
</evidence>
<dbReference type="SUPFAM" id="SSF55811">
    <property type="entry name" value="Nudix"/>
    <property type="match status" value="1"/>
</dbReference>
<dbReference type="PROSITE" id="PS00893">
    <property type="entry name" value="NUDIX_BOX"/>
    <property type="match status" value="1"/>
</dbReference>
<feature type="domain" description="Nudix hydrolase" evidence="8">
    <location>
        <begin position="39"/>
        <end position="173"/>
    </location>
</feature>
<evidence type="ECO:0000256" key="4">
    <source>
        <dbReference type="ARBA" id="ARBA00016377"/>
    </source>
</evidence>
<dbReference type="GO" id="GO:0016787">
    <property type="term" value="F:hydrolase activity"/>
    <property type="evidence" value="ECO:0007669"/>
    <property type="project" value="UniProtKB-KW"/>
</dbReference>
<evidence type="ECO:0000313" key="9">
    <source>
        <dbReference type="EMBL" id="TIC83061.1"/>
    </source>
</evidence>
<evidence type="ECO:0000256" key="6">
    <source>
        <dbReference type="ARBA" id="ARBA00032162"/>
    </source>
</evidence>
<dbReference type="Pfam" id="PF00293">
    <property type="entry name" value="NUDIX"/>
    <property type="match status" value="1"/>
</dbReference>
<comment type="cofactor">
    <cofactor evidence="2">
        <name>Mg(2+)</name>
        <dbReference type="ChEBI" id="CHEBI:18420"/>
    </cofactor>
</comment>
<dbReference type="GO" id="GO:0006753">
    <property type="term" value="P:nucleoside phosphate metabolic process"/>
    <property type="evidence" value="ECO:0007669"/>
    <property type="project" value="TreeGrafter"/>
</dbReference>
<dbReference type="PROSITE" id="PS51462">
    <property type="entry name" value="NUDIX"/>
    <property type="match status" value="1"/>
</dbReference>
<protein>
    <recommendedName>
        <fullName evidence="4">GDP-mannose pyrophosphatase</fullName>
    </recommendedName>
    <alternativeName>
        <fullName evidence="6">GDP-mannose hydrolase</fullName>
    </alternativeName>
    <alternativeName>
        <fullName evidence="7">GDPMK</fullName>
    </alternativeName>
</protein>
<gene>
    <name evidence="9" type="ORF">E5K04_08165</name>
</gene>
<evidence type="ECO:0000256" key="2">
    <source>
        <dbReference type="ARBA" id="ARBA00001946"/>
    </source>
</evidence>
<proteinExistence type="inferred from homology"/>
<keyword evidence="5 9" id="KW-0378">Hydrolase</keyword>
<evidence type="ECO:0000256" key="3">
    <source>
        <dbReference type="ARBA" id="ARBA00007275"/>
    </source>
</evidence>
<organism evidence="9 10">
    <name type="scientific">Crenobacter intestini</name>
    <dbReference type="NCBI Taxonomy" id="2563443"/>
    <lineage>
        <taxon>Bacteria</taxon>
        <taxon>Pseudomonadati</taxon>
        <taxon>Pseudomonadota</taxon>
        <taxon>Betaproteobacteria</taxon>
        <taxon>Neisseriales</taxon>
        <taxon>Neisseriaceae</taxon>
        <taxon>Crenobacter</taxon>
    </lineage>
</organism>
<dbReference type="PANTHER" id="PTHR11839">
    <property type="entry name" value="UDP/ADP-SUGAR PYROPHOSPHATASE"/>
    <property type="match status" value="1"/>
</dbReference>
<dbReference type="InterPro" id="IPR015797">
    <property type="entry name" value="NUDIX_hydrolase-like_dom_sf"/>
</dbReference>
<name>A0A4T0UW51_9NEIS</name>
<dbReference type="Gene3D" id="3.90.79.10">
    <property type="entry name" value="Nucleoside Triphosphate Pyrophosphohydrolase"/>
    <property type="match status" value="1"/>
</dbReference>
<dbReference type="GO" id="GO:0019693">
    <property type="term" value="P:ribose phosphate metabolic process"/>
    <property type="evidence" value="ECO:0007669"/>
    <property type="project" value="TreeGrafter"/>
</dbReference>
<evidence type="ECO:0000256" key="1">
    <source>
        <dbReference type="ARBA" id="ARBA00000847"/>
    </source>
</evidence>